<name>C8X6R2_NAKMY</name>
<dbReference type="PRINTS" id="PR00081">
    <property type="entry name" value="GDHRDH"/>
</dbReference>
<dbReference type="PROSITE" id="PS51257">
    <property type="entry name" value="PROKAR_LIPOPROTEIN"/>
    <property type="match status" value="1"/>
</dbReference>
<reference evidence="4" key="1">
    <citation type="submission" date="2009-09" db="EMBL/GenBank/DDBJ databases">
        <title>The complete genome of Nakamurella multipartita DSM 44233.</title>
        <authorList>
            <consortium name="US DOE Joint Genome Institute (JGI-PGF)"/>
            <person name="Lucas S."/>
            <person name="Copeland A."/>
            <person name="Lapidus A."/>
            <person name="Glavina del Rio T."/>
            <person name="Dalin E."/>
            <person name="Tice H."/>
            <person name="Bruce D."/>
            <person name="Goodwin L."/>
            <person name="Pitluck S."/>
            <person name="Kyrpides N."/>
            <person name="Mavromatis K."/>
            <person name="Ivanova N."/>
            <person name="Ovchinnikova G."/>
            <person name="Sims D."/>
            <person name="Meincke L."/>
            <person name="Brettin T."/>
            <person name="Detter J.C."/>
            <person name="Han C."/>
            <person name="Larimer F."/>
            <person name="Land M."/>
            <person name="Hauser L."/>
            <person name="Markowitz V."/>
            <person name="Cheng J.-F."/>
            <person name="Hugenholtz P."/>
            <person name="Woyke T."/>
            <person name="Wu D."/>
            <person name="Klenk H.-P."/>
            <person name="Eisen J.A."/>
        </authorList>
    </citation>
    <scope>NUCLEOTIDE SEQUENCE [LARGE SCALE GENOMIC DNA]</scope>
    <source>
        <strain evidence="4">ATCC 700099 / DSM 44233 / CIP 104796 / JCM 9543 / NBRC 105858 / Y-104</strain>
    </source>
</reference>
<dbReference type="AlphaFoldDB" id="C8X6R2"/>
<dbReference type="InterPro" id="IPR036291">
    <property type="entry name" value="NAD(P)-bd_dom_sf"/>
</dbReference>
<dbReference type="GO" id="GO:0016491">
    <property type="term" value="F:oxidoreductase activity"/>
    <property type="evidence" value="ECO:0007669"/>
    <property type="project" value="UniProtKB-KW"/>
</dbReference>
<dbReference type="STRING" id="479431.Namu_4531"/>
<keyword evidence="2" id="KW-0560">Oxidoreductase</keyword>
<dbReference type="InterPro" id="IPR051122">
    <property type="entry name" value="SDR_DHRS6-like"/>
</dbReference>
<dbReference type="InterPro" id="IPR002347">
    <property type="entry name" value="SDR_fam"/>
</dbReference>
<dbReference type="Pfam" id="PF00106">
    <property type="entry name" value="adh_short"/>
    <property type="match status" value="1"/>
</dbReference>
<dbReference type="OrthoDB" id="4773823at2"/>
<dbReference type="InterPro" id="IPR020904">
    <property type="entry name" value="Sc_DH/Rdtase_CS"/>
</dbReference>
<proteinExistence type="inferred from homology"/>
<comment type="similarity">
    <text evidence="1">Belongs to the short-chain dehydrogenases/reductases (SDR) family.</text>
</comment>
<gene>
    <name evidence="3" type="ordered locus">Namu_4531</name>
</gene>
<dbReference type="SUPFAM" id="SSF51735">
    <property type="entry name" value="NAD(P)-binding Rossmann-fold domains"/>
    <property type="match status" value="1"/>
</dbReference>
<organism evidence="3 4">
    <name type="scientific">Nakamurella multipartita (strain ATCC 700099 / DSM 44233 / CIP 104796 / JCM 9543 / NBRC 105858 / Y-104)</name>
    <name type="common">Microsphaera multipartita</name>
    <dbReference type="NCBI Taxonomy" id="479431"/>
    <lineage>
        <taxon>Bacteria</taxon>
        <taxon>Bacillati</taxon>
        <taxon>Actinomycetota</taxon>
        <taxon>Actinomycetes</taxon>
        <taxon>Nakamurellales</taxon>
        <taxon>Nakamurellaceae</taxon>
        <taxon>Nakamurella</taxon>
    </lineage>
</organism>
<evidence type="ECO:0000313" key="4">
    <source>
        <dbReference type="Proteomes" id="UP000002218"/>
    </source>
</evidence>
<reference evidence="3 4" key="2">
    <citation type="journal article" date="2010" name="Stand. Genomic Sci.">
        <title>Complete genome sequence of Nakamurella multipartita type strain (Y-104).</title>
        <authorList>
            <person name="Tice H."/>
            <person name="Mayilraj S."/>
            <person name="Sims D."/>
            <person name="Lapidus A."/>
            <person name="Nolan M."/>
            <person name="Lucas S."/>
            <person name="Glavina Del Rio T."/>
            <person name="Copeland A."/>
            <person name="Cheng J.F."/>
            <person name="Meincke L."/>
            <person name="Bruce D."/>
            <person name="Goodwin L."/>
            <person name="Pitluck S."/>
            <person name="Ivanova N."/>
            <person name="Mavromatis K."/>
            <person name="Ovchinnikova G."/>
            <person name="Pati A."/>
            <person name="Chen A."/>
            <person name="Palaniappan K."/>
            <person name="Land M."/>
            <person name="Hauser L."/>
            <person name="Chang Y.J."/>
            <person name="Jeffries C.D."/>
            <person name="Detter J.C."/>
            <person name="Brettin T."/>
            <person name="Rohde M."/>
            <person name="Goker M."/>
            <person name="Bristow J."/>
            <person name="Eisen J.A."/>
            <person name="Markowitz V."/>
            <person name="Hugenholtz P."/>
            <person name="Kyrpides N.C."/>
            <person name="Klenk H.P."/>
            <person name="Chen F."/>
        </authorList>
    </citation>
    <scope>NUCLEOTIDE SEQUENCE [LARGE SCALE GENOMIC DNA]</scope>
    <source>
        <strain evidence="4">ATCC 700099 / DSM 44233 / CIP 104796 / JCM 9543 / NBRC 105858 / Y-104</strain>
    </source>
</reference>
<dbReference type="Proteomes" id="UP000002218">
    <property type="component" value="Chromosome"/>
</dbReference>
<protein>
    <submittedName>
        <fullName evidence="3">Short-chain dehydrogenase/reductase SDR</fullName>
    </submittedName>
</protein>
<sequence length="239" mass="24412" precursor="true">MTIDLRELVVVVTGATGPAGGAACSALRAAGATVVAVGHSPSRLAALADIVPGLLTESVDLADLDAVTALAARVRKGQGRVDGLVHLVGGYRGGDSFTANSEADWQFLSSGLIDTLRHVTLAFHDDLISAPAGRVAIVSARAAGKPSAGSANYAAAKAAAEAWMLALADSFRSATAASPDGAAAVIFVIKALVTEQMRAQSPQRRFPGFTDVTDLADRIVELWAADAPDLNAARITLDL</sequence>
<evidence type="ECO:0000256" key="2">
    <source>
        <dbReference type="ARBA" id="ARBA00023002"/>
    </source>
</evidence>
<dbReference type="EMBL" id="CP001737">
    <property type="protein sequence ID" value="ACV80810.1"/>
    <property type="molecule type" value="Genomic_DNA"/>
</dbReference>
<dbReference type="PANTHER" id="PTHR43477:SF1">
    <property type="entry name" value="DIHYDROANTICAPSIN 7-DEHYDROGENASE"/>
    <property type="match status" value="1"/>
</dbReference>
<evidence type="ECO:0000313" key="3">
    <source>
        <dbReference type="EMBL" id="ACV80810.1"/>
    </source>
</evidence>
<keyword evidence="4" id="KW-1185">Reference proteome</keyword>
<dbReference type="HOGENOM" id="CLU_097939_0_0_11"/>
<dbReference type="eggNOG" id="COG4221">
    <property type="taxonomic scope" value="Bacteria"/>
</dbReference>
<accession>C8X6R2</accession>
<dbReference type="KEGG" id="nml:Namu_4531"/>
<evidence type="ECO:0000256" key="1">
    <source>
        <dbReference type="ARBA" id="ARBA00006484"/>
    </source>
</evidence>
<dbReference type="PANTHER" id="PTHR43477">
    <property type="entry name" value="DIHYDROANTICAPSIN 7-DEHYDROGENASE"/>
    <property type="match status" value="1"/>
</dbReference>
<dbReference type="Gene3D" id="3.40.50.720">
    <property type="entry name" value="NAD(P)-binding Rossmann-like Domain"/>
    <property type="match status" value="1"/>
</dbReference>
<dbReference type="RefSeq" id="WP_015749625.1">
    <property type="nucleotide sequence ID" value="NC_013235.1"/>
</dbReference>
<dbReference type="InParanoid" id="C8X6R2"/>
<dbReference type="PROSITE" id="PS00061">
    <property type="entry name" value="ADH_SHORT"/>
    <property type="match status" value="1"/>
</dbReference>